<dbReference type="InterPro" id="IPR016032">
    <property type="entry name" value="Sig_transdc_resp-reg_C-effctor"/>
</dbReference>
<evidence type="ECO:0000256" key="1">
    <source>
        <dbReference type="ARBA" id="ARBA00023015"/>
    </source>
</evidence>
<keyword evidence="2" id="KW-0238">DNA-binding</keyword>
<dbReference type="PROSITE" id="PS50043">
    <property type="entry name" value="HTH_LUXR_2"/>
    <property type="match status" value="1"/>
</dbReference>
<dbReference type="AlphaFoldDB" id="A0A1S1X1M5"/>
<organism evidence="5 6">
    <name type="scientific">Chromobacterium sphagni</name>
    <dbReference type="NCBI Taxonomy" id="1903179"/>
    <lineage>
        <taxon>Bacteria</taxon>
        <taxon>Pseudomonadati</taxon>
        <taxon>Pseudomonadota</taxon>
        <taxon>Betaproteobacteria</taxon>
        <taxon>Neisseriales</taxon>
        <taxon>Chromobacteriaceae</taxon>
        <taxon>Chromobacterium</taxon>
    </lineage>
</organism>
<accession>A0A1S1X1M5</accession>
<name>A0A1S1X1M5_9NEIS</name>
<dbReference type="OrthoDB" id="9774661at2"/>
<dbReference type="SUPFAM" id="SSF46894">
    <property type="entry name" value="C-terminal effector domain of the bipartite response regulators"/>
    <property type="match status" value="1"/>
</dbReference>
<feature type="domain" description="HTH luxR-type" evidence="4">
    <location>
        <begin position="173"/>
        <end position="238"/>
    </location>
</feature>
<evidence type="ECO:0000313" key="6">
    <source>
        <dbReference type="Proteomes" id="UP000180088"/>
    </source>
</evidence>
<dbReference type="PRINTS" id="PR00038">
    <property type="entry name" value="HTHLUXR"/>
</dbReference>
<comment type="caution">
    <text evidence="5">The sequence shown here is derived from an EMBL/GenBank/DDBJ whole genome shotgun (WGS) entry which is preliminary data.</text>
</comment>
<dbReference type="InterPro" id="IPR005143">
    <property type="entry name" value="TF_LuxR_autoind-bd_dom"/>
</dbReference>
<evidence type="ECO:0000313" key="5">
    <source>
        <dbReference type="EMBL" id="OHX13431.1"/>
    </source>
</evidence>
<gene>
    <name evidence="5" type="ORF">BI347_07820</name>
</gene>
<dbReference type="PANTHER" id="PTHR44688">
    <property type="entry name" value="DNA-BINDING TRANSCRIPTIONAL ACTIVATOR DEVR_DOSR"/>
    <property type="match status" value="1"/>
</dbReference>
<dbReference type="Pfam" id="PF03472">
    <property type="entry name" value="Autoind_bind"/>
    <property type="match status" value="1"/>
</dbReference>
<dbReference type="GO" id="GO:0003677">
    <property type="term" value="F:DNA binding"/>
    <property type="evidence" value="ECO:0007669"/>
    <property type="project" value="UniProtKB-KW"/>
</dbReference>
<keyword evidence="3" id="KW-0804">Transcription</keyword>
<dbReference type="EMBL" id="MKCS01000001">
    <property type="protein sequence ID" value="OHX13431.1"/>
    <property type="molecule type" value="Genomic_DNA"/>
</dbReference>
<evidence type="ECO:0000256" key="3">
    <source>
        <dbReference type="ARBA" id="ARBA00023163"/>
    </source>
</evidence>
<proteinExistence type="predicted"/>
<dbReference type="InterPro" id="IPR036388">
    <property type="entry name" value="WH-like_DNA-bd_sf"/>
</dbReference>
<dbReference type="CDD" id="cd06170">
    <property type="entry name" value="LuxR_C_like"/>
    <property type="match status" value="1"/>
</dbReference>
<dbReference type="InterPro" id="IPR036693">
    <property type="entry name" value="TF_LuxR_autoind-bd_dom_sf"/>
</dbReference>
<dbReference type="Proteomes" id="UP000180088">
    <property type="component" value="Unassembled WGS sequence"/>
</dbReference>
<dbReference type="Gene3D" id="1.10.10.10">
    <property type="entry name" value="Winged helix-like DNA-binding domain superfamily/Winged helix DNA-binding domain"/>
    <property type="match status" value="1"/>
</dbReference>
<evidence type="ECO:0000256" key="2">
    <source>
        <dbReference type="ARBA" id="ARBA00023125"/>
    </source>
</evidence>
<dbReference type="PANTHER" id="PTHR44688:SF25">
    <property type="entry name" value="HTH LUXR-TYPE DOMAIN-CONTAINING PROTEIN"/>
    <property type="match status" value="1"/>
</dbReference>
<dbReference type="RefSeq" id="WP_071115653.1">
    <property type="nucleotide sequence ID" value="NZ_MKCS01000001.1"/>
</dbReference>
<dbReference type="SMART" id="SM00421">
    <property type="entry name" value="HTH_LUXR"/>
    <property type="match status" value="1"/>
</dbReference>
<protein>
    <recommendedName>
        <fullName evidence="4">HTH luxR-type domain-containing protein</fullName>
    </recommendedName>
</protein>
<reference evidence="5 6" key="1">
    <citation type="submission" date="2016-09" db="EMBL/GenBank/DDBJ databases">
        <title>Chromobacterium muskegensis sp. nov., an insecticidal bacterium isolated from Sphagnum bogs.</title>
        <authorList>
            <person name="Sparks M.E."/>
            <person name="Blackburn M.B."/>
            <person name="Gundersen-Rindal D.E."/>
            <person name="Mitchell A."/>
            <person name="Farrar R."/>
            <person name="Kuhar D."/>
        </authorList>
    </citation>
    <scope>NUCLEOTIDE SEQUENCE [LARGE SCALE GENOMIC DNA]</scope>
    <source>
        <strain evidence="5 6">37-2</strain>
    </source>
</reference>
<dbReference type="GO" id="GO:0006355">
    <property type="term" value="P:regulation of DNA-templated transcription"/>
    <property type="evidence" value="ECO:0007669"/>
    <property type="project" value="InterPro"/>
</dbReference>
<dbReference type="Gene3D" id="3.30.450.80">
    <property type="entry name" value="Transcription factor LuxR-like, autoinducer-binding domain"/>
    <property type="match status" value="1"/>
</dbReference>
<dbReference type="SUPFAM" id="SSF75516">
    <property type="entry name" value="Pheromone-binding domain of LuxR-like quorum-sensing transcription factors"/>
    <property type="match status" value="1"/>
</dbReference>
<dbReference type="STRING" id="1903179.BI347_07820"/>
<sequence>MHPQDHVIRALPDLLSAVTIEQIKHRCQQLVSNIGLDFFLIGIETSPGEGLSPRVETNYPSAWMERYARLQWVDHDPVVRHCRQSAVPLIWHRGCFEDSASQHLFEEASAYGVSAGVATSLRGVGRSHPMMMSVACDARADPQTDSWLQTLTPTVHLLCSYAYEAICRIDESHAAVQVSLTQRENECLHWAAAGKTSWETSRILRCSESTVNFHIRNIINKLNVSNRRQAVARALAIGLISA</sequence>
<dbReference type="Pfam" id="PF00196">
    <property type="entry name" value="GerE"/>
    <property type="match status" value="1"/>
</dbReference>
<dbReference type="InterPro" id="IPR000792">
    <property type="entry name" value="Tscrpt_reg_LuxR_C"/>
</dbReference>
<evidence type="ECO:0000259" key="4">
    <source>
        <dbReference type="PROSITE" id="PS50043"/>
    </source>
</evidence>
<keyword evidence="1" id="KW-0805">Transcription regulation</keyword>